<accession>A0AA39MCD7</accession>
<dbReference type="GO" id="GO:0031124">
    <property type="term" value="P:mRNA 3'-end processing"/>
    <property type="evidence" value="ECO:0007669"/>
    <property type="project" value="InterPro"/>
</dbReference>
<dbReference type="PANTHER" id="PTHR12755:SF6">
    <property type="entry name" value="POLYRIBONUCLEOTIDE 5'-HYDROXYL-KINASE CLP1"/>
    <property type="match status" value="1"/>
</dbReference>
<dbReference type="Gene3D" id="3.40.50.300">
    <property type="entry name" value="P-loop containing nucleotide triphosphate hydrolases"/>
    <property type="match status" value="1"/>
</dbReference>
<dbReference type="GO" id="GO:0005634">
    <property type="term" value="C:nucleus"/>
    <property type="evidence" value="ECO:0007669"/>
    <property type="project" value="UniProtKB-SubCell"/>
</dbReference>
<dbReference type="InterPro" id="IPR010655">
    <property type="entry name" value="Clp1_C"/>
</dbReference>
<dbReference type="FunFam" id="2.60.120.1030:FF:000001">
    <property type="entry name" value="Protein CLP1 homolog 5"/>
    <property type="match status" value="1"/>
</dbReference>
<gene>
    <name evidence="9" type="ORF">QR680_011165</name>
</gene>
<evidence type="ECO:0000313" key="10">
    <source>
        <dbReference type="Proteomes" id="UP001175271"/>
    </source>
</evidence>
<evidence type="ECO:0000313" key="9">
    <source>
        <dbReference type="EMBL" id="KAK0429062.1"/>
    </source>
</evidence>
<feature type="domain" description="Clp1 P-loop" evidence="8">
    <location>
        <begin position="114"/>
        <end position="300"/>
    </location>
</feature>
<protein>
    <recommendedName>
        <fullName evidence="11">Protein CLP1 homolog</fullName>
    </recommendedName>
</protein>
<dbReference type="Pfam" id="PF16573">
    <property type="entry name" value="CLP1_N"/>
    <property type="match status" value="1"/>
</dbReference>
<dbReference type="CDD" id="cd01983">
    <property type="entry name" value="SIMIBI"/>
    <property type="match status" value="1"/>
</dbReference>
<dbReference type="GO" id="GO:0006388">
    <property type="term" value="P:tRNA splicing, via endonucleolytic cleavage and ligation"/>
    <property type="evidence" value="ECO:0007669"/>
    <property type="project" value="TreeGrafter"/>
</dbReference>
<dbReference type="Gene3D" id="2.40.30.330">
    <property type="entry name" value="Pre-mRNA cleavage complex subunit Clp1, C-terminal domain"/>
    <property type="match status" value="1"/>
</dbReference>
<dbReference type="Pfam" id="PF16575">
    <property type="entry name" value="CLP1_P"/>
    <property type="match status" value="1"/>
</dbReference>
<dbReference type="InterPro" id="IPR032319">
    <property type="entry name" value="CLP1_P"/>
</dbReference>
<evidence type="ECO:0008006" key="11">
    <source>
        <dbReference type="Google" id="ProtNLM"/>
    </source>
</evidence>
<keyword evidence="4" id="KW-0067">ATP-binding</keyword>
<keyword evidence="3" id="KW-0547">Nucleotide-binding</keyword>
<dbReference type="PANTHER" id="PTHR12755">
    <property type="entry name" value="CLEAVAGE/POLYADENYLATION FACTOR IA SUBUNIT CLP1P"/>
    <property type="match status" value="1"/>
</dbReference>
<evidence type="ECO:0000256" key="4">
    <source>
        <dbReference type="ARBA" id="ARBA00022840"/>
    </source>
</evidence>
<organism evidence="9 10">
    <name type="scientific">Steinernema hermaphroditum</name>
    <dbReference type="NCBI Taxonomy" id="289476"/>
    <lineage>
        <taxon>Eukaryota</taxon>
        <taxon>Metazoa</taxon>
        <taxon>Ecdysozoa</taxon>
        <taxon>Nematoda</taxon>
        <taxon>Chromadorea</taxon>
        <taxon>Rhabditida</taxon>
        <taxon>Tylenchina</taxon>
        <taxon>Panagrolaimomorpha</taxon>
        <taxon>Strongyloidoidea</taxon>
        <taxon>Steinernematidae</taxon>
        <taxon>Steinernema</taxon>
    </lineage>
</organism>
<dbReference type="AlphaFoldDB" id="A0AA39MCD7"/>
<dbReference type="InterPro" id="IPR038239">
    <property type="entry name" value="Clp1_N_sf"/>
</dbReference>
<keyword evidence="5" id="KW-0539">Nucleus</keyword>
<comment type="subcellular location">
    <subcellularLocation>
        <location evidence="1">Nucleus</location>
    </subcellularLocation>
</comment>
<keyword evidence="10" id="KW-1185">Reference proteome</keyword>
<dbReference type="InterPro" id="IPR038238">
    <property type="entry name" value="Clp1_C_sf"/>
</dbReference>
<dbReference type="Pfam" id="PF06807">
    <property type="entry name" value="Clp1"/>
    <property type="match status" value="1"/>
</dbReference>
<comment type="caution">
    <text evidence="9">The sequence shown here is derived from an EMBL/GenBank/DDBJ whole genome shotgun (WGS) entry which is preliminary data.</text>
</comment>
<evidence type="ECO:0000256" key="5">
    <source>
        <dbReference type="ARBA" id="ARBA00023242"/>
    </source>
</evidence>
<evidence type="ECO:0000259" key="8">
    <source>
        <dbReference type="Pfam" id="PF16575"/>
    </source>
</evidence>
<dbReference type="Proteomes" id="UP001175271">
    <property type="component" value="Unassembled WGS sequence"/>
</dbReference>
<dbReference type="InterPro" id="IPR045116">
    <property type="entry name" value="Clp1/Grc3"/>
</dbReference>
<evidence type="ECO:0000256" key="1">
    <source>
        <dbReference type="ARBA" id="ARBA00004123"/>
    </source>
</evidence>
<evidence type="ECO:0000259" key="6">
    <source>
        <dbReference type="Pfam" id="PF06807"/>
    </source>
</evidence>
<proteinExistence type="predicted"/>
<dbReference type="GO" id="GO:0051731">
    <property type="term" value="F:polynucleotide 5'-hydroxyl-kinase activity"/>
    <property type="evidence" value="ECO:0007669"/>
    <property type="project" value="InterPro"/>
</dbReference>
<evidence type="ECO:0000256" key="2">
    <source>
        <dbReference type="ARBA" id="ARBA00022664"/>
    </source>
</evidence>
<evidence type="ECO:0000259" key="7">
    <source>
        <dbReference type="Pfam" id="PF16573"/>
    </source>
</evidence>
<keyword evidence="2" id="KW-0507">mRNA processing</keyword>
<dbReference type="GO" id="GO:0005524">
    <property type="term" value="F:ATP binding"/>
    <property type="evidence" value="ECO:0007669"/>
    <property type="project" value="UniProtKB-KW"/>
</dbReference>
<feature type="domain" description="Clp1 N-terminal" evidence="7">
    <location>
        <begin position="6"/>
        <end position="97"/>
    </location>
</feature>
<reference evidence="9" key="1">
    <citation type="submission" date="2023-06" db="EMBL/GenBank/DDBJ databases">
        <title>Genomic analysis of the entomopathogenic nematode Steinernema hermaphroditum.</title>
        <authorList>
            <person name="Schwarz E.M."/>
            <person name="Heppert J.K."/>
            <person name="Baniya A."/>
            <person name="Schwartz H.T."/>
            <person name="Tan C.-H."/>
            <person name="Antoshechkin I."/>
            <person name="Sternberg P.W."/>
            <person name="Goodrich-Blair H."/>
            <person name="Dillman A.R."/>
        </authorList>
    </citation>
    <scope>NUCLEOTIDE SEQUENCE</scope>
    <source>
        <strain evidence="9">PS9179</strain>
        <tissue evidence="9">Whole animal</tissue>
    </source>
</reference>
<dbReference type="SUPFAM" id="SSF52540">
    <property type="entry name" value="P-loop containing nucleoside triphosphate hydrolases"/>
    <property type="match status" value="1"/>
</dbReference>
<feature type="domain" description="Clp1 C-terminal" evidence="6">
    <location>
        <begin position="307"/>
        <end position="407"/>
    </location>
</feature>
<evidence type="ECO:0000256" key="3">
    <source>
        <dbReference type="ARBA" id="ARBA00022741"/>
    </source>
</evidence>
<sequence length="425" mass="47191">MVQQFKLNEDNELRFDVVAEDVIIELLSGRAEVFGTELRQHEKYTFVPGMRVAVFSWTGATVEVSEEARNAYVAENNQPMTMYLNTHAGMEQMRIKAKTDKNGRTKGPRTMLVGPMDVGKSTVCRILTNYAVRMGHTPIYVDIDVGQGNVSVAGTIGALMVDRTADPVYGFDDRCAKVFQVGSTSPGTNIVLYNHLVEELANLVNEECERCPEVNKSGIIINTCGWVNGDGYKSLVNAAECFEVDLVVVLDQERLYTELKRDLPSFVNIVHHPKSGGVEARPSNVRCDNRRKSFHKYFYGTRQMTFNPYRIVIGFDDLIIAKIGTDRLPDSCIPHGMKAADSRMMVVRIEPSVRLINHVVAVTDGATMVDQTLLCAVAVGFIVIMDVSVENRQLSITCPQPCFPEGTVVGLLSDVTFADDEVRVH</sequence>
<name>A0AA39MCD7_9BILA</name>
<dbReference type="InterPro" id="IPR027417">
    <property type="entry name" value="P-loop_NTPase"/>
</dbReference>
<dbReference type="Gene3D" id="2.60.120.1030">
    <property type="entry name" value="Clp1, DNA binding domain"/>
    <property type="match status" value="1"/>
</dbReference>
<dbReference type="InterPro" id="IPR032324">
    <property type="entry name" value="Clp1_N"/>
</dbReference>
<dbReference type="EMBL" id="JAUCMV010000001">
    <property type="protein sequence ID" value="KAK0429062.1"/>
    <property type="molecule type" value="Genomic_DNA"/>
</dbReference>